<dbReference type="RefSeq" id="WP_068705295.1">
    <property type="nucleotide sequence ID" value="NZ_BDCR01000004.1"/>
</dbReference>
<feature type="compositionally biased region" description="Pro residues" evidence="5">
    <location>
        <begin position="57"/>
        <end position="69"/>
    </location>
</feature>
<proteinExistence type="predicted"/>
<keyword evidence="2" id="KW-0812">Transmembrane</keyword>
<dbReference type="GO" id="GO:0016020">
    <property type="term" value="C:membrane"/>
    <property type="evidence" value="ECO:0007669"/>
    <property type="project" value="UniProtKB-SubCell"/>
</dbReference>
<comment type="subcellular location">
    <subcellularLocation>
        <location evidence="1">Membrane</location>
        <topology evidence="1">Single-pass membrane protein</topology>
    </subcellularLocation>
</comment>
<name>A0A161LWV5_9BACT</name>
<sequence length="260" mass="27518">MRKSKIYGLTGTTLFATLLLLLFFLVRIVSIQDNYTEPVEINLGDAEDGVGAAVTNPAPPTQAVPPPPSHTKQQASDDENLATQANESPVQTVEKKKTTVKKQTAKELEDNRKKIQQELMKQQQVKAQAAQQAAITDKARKMGSVFGSNHGNGSGDGQKGDGIKGNPLGKVGGTGSVVANVSGRSITSTPSPSYNSNDEGKVTVNVTVNKDGNVIRAYIGSATTSSDALREAALQAARRSKFSSGSNEAIGTITYRFILK</sequence>
<evidence type="ECO:0000256" key="3">
    <source>
        <dbReference type="ARBA" id="ARBA00022989"/>
    </source>
</evidence>
<dbReference type="Pfam" id="PF03544">
    <property type="entry name" value="TonB_C"/>
    <property type="match status" value="1"/>
</dbReference>
<keyword evidence="8" id="KW-1185">Reference proteome</keyword>
<protein>
    <submittedName>
        <fullName evidence="7">TonB family C-terminal domain-containing protein</fullName>
    </submittedName>
</protein>
<dbReference type="SUPFAM" id="SSF74653">
    <property type="entry name" value="TolA/TonB C-terminal domain"/>
    <property type="match status" value="1"/>
</dbReference>
<evidence type="ECO:0000259" key="6">
    <source>
        <dbReference type="Pfam" id="PF03544"/>
    </source>
</evidence>
<dbReference type="NCBIfam" id="TIGR01352">
    <property type="entry name" value="tonB_Cterm"/>
    <property type="match status" value="1"/>
</dbReference>
<accession>A0A161LWV5</accession>
<dbReference type="OrthoDB" id="9786892at2"/>
<evidence type="ECO:0000256" key="5">
    <source>
        <dbReference type="SAM" id="MobiDB-lite"/>
    </source>
</evidence>
<feature type="region of interest" description="Disordered" evidence="5">
    <location>
        <begin position="50"/>
        <end position="109"/>
    </location>
</feature>
<evidence type="ECO:0000313" key="8">
    <source>
        <dbReference type="Proteomes" id="UP000076586"/>
    </source>
</evidence>
<reference evidence="8" key="2">
    <citation type="journal article" date="2017" name="Genome Announc.">
        <title>Draft genome sequence of Paludibacter jiangxiensis NM7(T), a propionate-producing fermentative bacterium.</title>
        <authorList>
            <person name="Qiu Y.-L."/>
            <person name="Tourlousse D.M."/>
            <person name="Matsuura N."/>
            <person name="Ohashi A."/>
            <person name="Sekiguchi Y."/>
        </authorList>
    </citation>
    <scope>NUCLEOTIDE SEQUENCE [LARGE SCALE GENOMIC DNA]</scope>
    <source>
        <strain evidence="8">NM7</strain>
    </source>
</reference>
<dbReference type="InterPro" id="IPR006260">
    <property type="entry name" value="TonB/TolA_C"/>
</dbReference>
<keyword evidence="4" id="KW-0472">Membrane</keyword>
<dbReference type="InterPro" id="IPR037682">
    <property type="entry name" value="TonB_C"/>
</dbReference>
<reference evidence="8" key="1">
    <citation type="submission" date="2016-04" db="EMBL/GenBank/DDBJ databases">
        <title>Draft genome sequence of Paludibacter jiangxiensis strain NM7.</title>
        <authorList>
            <person name="Qiu Y."/>
            <person name="Matsuura N."/>
            <person name="Ohashi A."/>
            <person name="Tourlousse M.D."/>
            <person name="Sekiguchi Y."/>
        </authorList>
    </citation>
    <scope>NUCLEOTIDE SEQUENCE [LARGE SCALE GENOMIC DNA]</scope>
    <source>
        <strain evidence="8">NM7</strain>
    </source>
</reference>
<gene>
    <name evidence="7" type="ORF">PJIAN_4323</name>
</gene>
<dbReference type="Proteomes" id="UP000076586">
    <property type="component" value="Unassembled WGS sequence"/>
</dbReference>
<feature type="compositionally biased region" description="Polar residues" evidence="5">
    <location>
        <begin position="181"/>
        <end position="197"/>
    </location>
</feature>
<evidence type="ECO:0000313" key="7">
    <source>
        <dbReference type="EMBL" id="GAT63782.1"/>
    </source>
</evidence>
<evidence type="ECO:0000256" key="1">
    <source>
        <dbReference type="ARBA" id="ARBA00004167"/>
    </source>
</evidence>
<evidence type="ECO:0000256" key="4">
    <source>
        <dbReference type="ARBA" id="ARBA00023136"/>
    </source>
</evidence>
<feature type="region of interest" description="Disordered" evidence="5">
    <location>
        <begin position="143"/>
        <end position="176"/>
    </location>
</feature>
<dbReference type="Gene3D" id="3.30.1150.10">
    <property type="match status" value="1"/>
</dbReference>
<dbReference type="STRING" id="681398.PJIAN_4323"/>
<comment type="caution">
    <text evidence="7">The sequence shown here is derived from an EMBL/GenBank/DDBJ whole genome shotgun (WGS) entry which is preliminary data.</text>
</comment>
<dbReference type="GO" id="GO:0055085">
    <property type="term" value="P:transmembrane transport"/>
    <property type="evidence" value="ECO:0007669"/>
    <property type="project" value="InterPro"/>
</dbReference>
<evidence type="ECO:0000256" key="2">
    <source>
        <dbReference type="ARBA" id="ARBA00022692"/>
    </source>
</evidence>
<dbReference type="AlphaFoldDB" id="A0A161LWV5"/>
<keyword evidence="3" id="KW-1133">Transmembrane helix</keyword>
<feature type="domain" description="TonB C-terminal" evidence="6">
    <location>
        <begin position="197"/>
        <end position="248"/>
    </location>
</feature>
<dbReference type="EMBL" id="BDCR01000004">
    <property type="protein sequence ID" value="GAT63782.1"/>
    <property type="molecule type" value="Genomic_DNA"/>
</dbReference>
<organism evidence="7 8">
    <name type="scientific">Paludibacter jiangxiensis</name>
    <dbReference type="NCBI Taxonomy" id="681398"/>
    <lineage>
        <taxon>Bacteria</taxon>
        <taxon>Pseudomonadati</taxon>
        <taxon>Bacteroidota</taxon>
        <taxon>Bacteroidia</taxon>
        <taxon>Bacteroidales</taxon>
        <taxon>Paludibacteraceae</taxon>
        <taxon>Paludibacter</taxon>
    </lineage>
</organism>
<feature type="region of interest" description="Disordered" evidence="5">
    <location>
        <begin position="181"/>
        <end position="200"/>
    </location>
</feature>